<evidence type="ECO:0000256" key="1">
    <source>
        <dbReference type="ARBA" id="ARBA00001968"/>
    </source>
</evidence>
<comment type="cofactor">
    <cofactor evidence="1">
        <name>a divalent metal cation</name>
        <dbReference type="ChEBI" id="CHEBI:60240"/>
    </cofactor>
</comment>
<dbReference type="GO" id="GO:0004518">
    <property type="term" value="F:nuclease activity"/>
    <property type="evidence" value="ECO:0007669"/>
    <property type="project" value="UniProtKB-KW"/>
</dbReference>
<evidence type="ECO:0000259" key="8">
    <source>
        <dbReference type="Pfam" id="PF13359"/>
    </source>
</evidence>
<dbReference type="AlphaFoldDB" id="A0A642UQU0"/>
<sequence>MRVDASSCRSLSKSNVLRSKYILEDLIQNEADLFDTNGSTFRDKSLEALISEESDDDNPDQAEIAPLEESVEDILFGEDTQENWNDLEFLKAILDQIRFDLSEMSGIRYVATRTYTPVQKQMSLVYRYKHSTECRLLFHMSSQSVDEIIAMISNHSVFVSTGVTPQTSAWIQILIFLRYLAKGYDYDTIANDFGVGHGTVPRCIKRVLIAFKDYFGNAPYWPNEEKRLEISRKIGVPGCVGFLDGTELGLKDKPCRLHESFFNYKKFYSISAQAVADSENRILFWYVGPPGAVHDSRAYRQTPLYHKPNDYFSEGEFLIGDSGYSVNRHLITPFSRRGGYSPTDAEAKYNKFISQKRIEVERTFGKLQQRFNIMEEFPCRIRGPAAQMARDILWICDLSMIIINLHNYLLDSQDSFEFAAPDIYEEERARRRGWRRRSGRRDTRTT</sequence>
<dbReference type="GO" id="GO:0016787">
    <property type="term" value="F:hydrolase activity"/>
    <property type="evidence" value="ECO:0007669"/>
    <property type="project" value="UniProtKB-KW"/>
</dbReference>
<comment type="caution">
    <text evidence="9">The sequence shown here is derived from an EMBL/GenBank/DDBJ whole genome shotgun (WGS) entry which is preliminary data.</text>
</comment>
<evidence type="ECO:0000256" key="5">
    <source>
        <dbReference type="ARBA" id="ARBA00022723"/>
    </source>
</evidence>
<dbReference type="GO" id="GO:0046872">
    <property type="term" value="F:metal ion binding"/>
    <property type="evidence" value="ECO:0007669"/>
    <property type="project" value="UniProtKB-KW"/>
</dbReference>
<comment type="similarity">
    <text evidence="3">Belongs to the HARBI1 family.</text>
</comment>
<protein>
    <recommendedName>
        <fullName evidence="8">DDE Tnp4 domain-containing protein</fullName>
    </recommendedName>
</protein>
<proteinExistence type="inferred from homology"/>
<dbReference type="EMBL" id="SWFS01000439">
    <property type="protein sequence ID" value="KAA8903636.1"/>
    <property type="molecule type" value="Genomic_DNA"/>
</dbReference>
<accession>A0A642UQU0</accession>
<evidence type="ECO:0000256" key="7">
    <source>
        <dbReference type="ARBA" id="ARBA00023242"/>
    </source>
</evidence>
<keyword evidence="7" id="KW-0539">Nucleus</keyword>
<gene>
    <name evidence="9" type="ORF">TRICI_005673</name>
</gene>
<evidence type="ECO:0000256" key="4">
    <source>
        <dbReference type="ARBA" id="ARBA00022722"/>
    </source>
</evidence>
<dbReference type="Pfam" id="PF13359">
    <property type="entry name" value="DDE_Tnp_4"/>
    <property type="match status" value="1"/>
</dbReference>
<keyword evidence="5" id="KW-0479">Metal-binding</keyword>
<dbReference type="PANTHER" id="PTHR22930">
    <property type="match status" value="1"/>
</dbReference>
<comment type="subcellular location">
    <subcellularLocation>
        <location evidence="2">Nucleus</location>
    </subcellularLocation>
</comment>
<reference evidence="9" key="1">
    <citation type="journal article" date="2019" name="G3 (Bethesda)">
        <title>Genome Assemblies of Two Rare Opportunistic Yeast Pathogens: Diutina rugosa (syn. Candida rugosa) and Trichomonascus ciferrii (syn. Candida ciferrii).</title>
        <authorList>
            <person name="Mixao V."/>
            <person name="Saus E."/>
            <person name="Hansen A.P."/>
            <person name="Lass-Florl C."/>
            <person name="Gabaldon T."/>
        </authorList>
    </citation>
    <scope>NUCLEOTIDE SEQUENCE</scope>
    <source>
        <strain evidence="9">CBS 4856</strain>
    </source>
</reference>
<keyword evidence="4" id="KW-0540">Nuclease</keyword>
<keyword evidence="10" id="KW-1185">Reference proteome</keyword>
<dbReference type="Proteomes" id="UP000761534">
    <property type="component" value="Unassembled WGS sequence"/>
</dbReference>
<dbReference type="GO" id="GO:0005634">
    <property type="term" value="C:nucleus"/>
    <property type="evidence" value="ECO:0007669"/>
    <property type="project" value="UniProtKB-SubCell"/>
</dbReference>
<dbReference type="InterPro" id="IPR045249">
    <property type="entry name" value="HARBI1-like"/>
</dbReference>
<dbReference type="InterPro" id="IPR027806">
    <property type="entry name" value="HARBI1_dom"/>
</dbReference>
<evidence type="ECO:0000313" key="9">
    <source>
        <dbReference type="EMBL" id="KAA8903636.1"/>
    </source>
</evidence>
<evidence type="ECO:0000256" key="2">
    <source>
        <dbReference type="ARBA" id="ARBA00004123"/>
    </source>
</evidence>
<organism evidence="9 10">
    <name type="scientific">Trichomonascus ciferrii</name>
    <dbReference type="NCBI Taxonomy" id="44093"/>
    <lineage>
        <taxon>Eukaryota</taxon>
        <taxon>Fungi</taxon>
        <taxon>Dikarya</taxon>
        <taxon>Ascomycota</taxon>
        <taxon>Saccharomycotina</taxon>
        <taxon>Dipodascomycetes</taxon>
        <taxon>Dipodascales</taxon>
        <taxon>Trichomonascaceae</taxon>
        <taxon>Trichomonascus</taxon>
        <taxon>Trichomonascus ciferrii complex</taxon>
    </lineage>
</organism>
<dbReference type="VEuPathDB" id="FungiDB:TRICI_005673"/>
<dbReference type="OrthoDB" id="5393139at2759"/>
<keyword evidence="6" id="KW-0378">Hydrolase</keyword>
<feature type="domain" description="DDE Tnp4" evidence="8">
    <location>
        <begin position="243"/>
        <end position="393"/>
    </location>
</feature>
<name>A0A642UQU0_9ASCO</name>
<evidence type="ECO:0000256" key="6">
    <source>
        <dbReference type="ARBA" id="ARBA00022801"/>
    </source>
</evidence>
<evidence type="ECO:0000256" key="3">
    <source>
        <dbReference type="ARBA" id="ARBA00006958"/>
    </source>
</evidence>
<evidence type="ECO:0000313" key="10">
    <source>
        <dbReference type="Proteomes" id="UP000761534"/>
    </source>
</evidence>